<proteinExistence type="predicted"/>
<evidence type="ECO:0000313" key="2">
    <source>
        <dbReference type="EMBL" id="PWN34770.1"/>
    </source>
</evidence>
<feature type="region of interest" description="Disordered" evidence="1">
    <location>
        <begin position="459"/>
        <end position="494"/>
    </location>
</feature>
<protein>
    <submittedName>
        <fullName evidence="2">Uncharacterized protein</fullName>
    </submittedName>
</protein>
<feature type="compositionally biased region" description="Low complexity" evidence="1">
    <location>
        <begin position="166"/>
        <end position="181"/>
    </location>
</feature>
<dbReference type="AlphaFoldDB" id="A0A316VBA2"/>
<accession>A0A316VBA2</accession>
<gene>
    <name evidence="2" type="ORF">FA14DRAFT_160229</name>
</gene>
<dbReference type="EMBL" id="KZ819603">
    <property type="protein sequence ID" value="PWN34770.1"/>
    <property type="molecule type" value="Genomic_DNA"/>
</dbReference>
<evidence type="ECO:0000256" key="1">
    <source>
        <dbReference type="SAM" id="MobiDB-lite"/>
    </source>
</evidence>
<dbReference type="Proteomes" id="UP000245771">
    <property type="component" value="Unassembled WGS sequence"/>
</dbReference>
<reference evidence="2 3" key="1">
    <citation type="journal article" date="2018" name="Mol. Biol. Evol.">
        <title>Broad Genomic Sampling Reveals a Smut Pathogenic Ancestry of the Fungal Clade Ustilaginomycotina.</title>
        <authorList>
            <person name="Kijpornyongpan T."/>
            <person name="Mondo S.J."/>
            <person name="Barry K."/>
            <person name="Sandor L."/>
            <person name="Lee J."/>
            <person name="Lipzen A."/>
            <person name="Pangilinan J."/>
            <person name="LaButti K."/>
            <person name="Hainaut M."/>
            <person name="Henrissat B."/>
            <person name="Grigoriev I.V."/>
            <person name="Spatafora J.W."/>
            <person name="Aime M.C."/>
        </authorList>
    </citation>
    <scope>NUCLEOTIDE SEQUENCE [LARGE SCALE GENOMIC DNA]</scope>
    <source>
        <strain evidence="2 3">MCA 3882</strain>
    </source>
</reference>
<keyword evidence="3" id="KW-1185">Reference proteome</keyword>
<sequence length="614" mass="68565">MAADSFDGSEITRVVFPDGMNFHPEIVIEAANVPDEHQVAVYTCIKFLYTSYRTTVVDAFFKEYVFSLDNLANADPINAIVSAFADFVEEKCQDMEKDLIAVIEEEVKGIADFGGVNDSGMLIRPRSVQKRKDTNGPESTVKRKIRRLVAPSAASELEDEDDEATPISSPSPSSRLGSSSKRSLKLNRKTDRSTRPKPTPKKGKYFDSDLESDTGIENDRILTQAIDDIFSRVKNWHGTMCVGVRLLLKHWPHKLIKKELKKGAGPIVHELIESFHTGDSITVATVTELAKKAKFKDACTIMLAINWNDDYLSKLKKVCENDKIHAAFLTATANIDATVKALSENCLERQAESIPLYSEEGIRDNDFFPVLVWSPTDDVDFYKGNQALKTSKEVREAMSVLAKSVFIALCTKMNFSGSFHKELKNILPEAKALHGLNDTFGLEHAFSRNEPLPIVKSDANPRTAIVPTPKKTKQVAPASSPRKTSPKKGRKSGTIDYDSMLNDFINPDTGLRCDLQTYGAGGLRAIVRLSSKENIFMPLDKYKKDEKLSEGDFVFIKMVPEKSNSFTKDGKLKGAKVLIRKDEKGSSWFPFLFPFSEKGGALWIQKLLKEHFKD</sequence>
<organism evidence="2 3">
    <name type="scientific">Meira miltonrushii</name>
    <dbReference type="NCBI Taxonomy" id="1280837"/>
    <lineage>
        <taxon>Eukaryota</taxon>
        <taxon>Fungi</taxon>
        <taxon>Dikarya</taxon>
        <taxon>Basidiomycota</taxon>
        <taxon>Ustilaginomycotina</taxon>
        <taxon>Exobasidiomycetes</taxon>
        <taxon>Exobasidiales</taxon>
        <taxon>Brachybasidiaceae</taxon>
        <taxon>Meira</taxon>
    </lineage>
</organism>
<dbReference type="InParanoid" id="A0A316VBA2"/>
<feature type="region of interest" description="Disordered" evidence="1">
    <location>
        <begin position="124"/>
        <end position="210"/>
    </location>
</feature>
<dbReference type="RefSeq" id="XP_025355072.1">
    <property type="nucleotide sequence ID" value="XM_025498580.1"/>
</dbReference>
<evidence type="ECO:0000313" key="3">
    <source>
        <dbReference type="Proteomes" id="UP000245771"/>
    </source>
</evidence>
<dbReference type="GeneID" id="37020361"/>
<name>A0A316VBA2_9BASI</name>